<accession>A0A0L0UQC2</accession>
<keyword evidence="4" id="KW-1185">Reference proteome</keyword>
<dbReference type="Gene3D" id="1.25.40.10">
    <property type="entry name" value="Tetratricopeptide repeat domain"/>
    <property type="match status" value="1"/>
</dbReference>
<dbReference type="AlphaFoldDB" id="A0A0L0UQC2"/>
<name>A0A0L0UQC2_9BASI</name>
<evidence type="ECO:0000256" key="1">
    <source>
        <dbReference type="PROSITE-ProRule" id="PRU00708"/>
    </source>
</evidence>
<dbReference type="EMBL" id="AJIL01000501">
    <property type="protein sequence ID" value="KNE89121.1"/>
    <property type="molecule type" value="Genomic_DNA"/>
</dbReference>
<feature type="repeat" description="PPR" evidence="1">
    <location>
        <begin position="178"/>
        <end position="212"/>
    </location>
</feature>
<reference evidence="4" key="1">
    <citation type="submission" date="2014-03" db="EMBL/GenBank/DDBJ databases">
        <title>The Genome Sequence of Puccinia striiformis f. sp. tritici PST-78.</title>
        <authorList>
            <consortium name="The Broad Institute Genome Sequencing Platform"/>
            <person name="Cuomo C."/>
            <person name="Hulbert S."/>
            <person name="Chen X."/>
            <person name="Walker B."/>
            <person name="Young S.K."/>
            <person name="Zeng Q."/>
            <person name="Gargeya S."/>
            <person name="Fitzgerald M."/>
            <person name="Haas B."/>
            <person name="Abouelleil A."/>
            <person name="Alvarado L."/>
            <person name="Arachchi H.M."/>
            <person name="Berlin A.M."/>
            <person name="Chapman S.B."/>
            <person name="Goldberg J."/>
            <person name="Griggs A."/>
            <person name="Gujja S."/>
            <person name="Hansen M."/>
            <person name="Howarth C."/>
            <person name="Imamovic A."/>
            <person name="Larimer J."/>
            <person name="McCowan C."/>
            <person name="Montmayeur A."/>
            <person name="Murphy C."/>
            <person name="Neiman D."/>
            <person name="Pearson M."/>
            <person name="Priest M."/>
            <person name="Roberts A."/>
            <person name="Saif S."/>
            <person name="Shea T."/>
            <person name="Sisk P."/>
            <person name="Sykes S."/>
            <person name="Wortman J."/>
            <person name="Nusbaum C."/>
            <person name="Birren B."/>
        </authorList>
    </citation>
    <scope>NUCLEOTIDE SEQUENCE [LARGE SCALE GENOMIC DNA]</scope>
    <source>
        <strain evidence="4">race PST-78</strain>
    </source>
</reference>
<dbReference type="Proteomes" id="UP000054564">
    <property type="component" value="Unassembled WGS sequence"/>
</dbReference>
<organism evidence="3 4">
    <name type="scientific">Puccinia striiformis f. sp. tritici PST-78</name>
    <dbReference type="NCBI Taxonomy" id="1165861"/>
    <lineage>
        <taxon>Eukaryota</taxon>
        <taxon>Fungi</taxon>
        <taxon>Dikarya</taxon>
        <taxon>Basidiomycota</taxon>
        <taxon>Pucciniomycotina</taxon>
        <taxon>Pucciniomycetes</taxon>
        <taxon>Pucciniales</taxon>
        <taxon>Pucciniaceae</taxon>
        <taxon>Puccinia</taxon>
    </lineage>
</organism>
<protein>
    <submittedName>
        <fullName evidence="3">Uncharacterized protein</fullName>
    </submittedName>
</protein>
<dbReference type="OrthoDB" id="185373at2759"/>
<feature type="region of interest" description="Disordered" evidence="2">
    <location>
        <begin position="22"/>
        <end position="42"/>
    </location>
</feature>
<sequence length="721" mass="83409">WYLVMIASSSRPVPVLRNSIFKNKQSKTTERPAKLNKPWKKPRDPLRPILDRSITLTIDPVSGTLSDLEKSTKRIYSSSQAMDRTIQKVIKLNNSPPQPSTSKIALDHRSPVEPSFHSVEQAFQWSQIYIRYLKSSPNPQVFAKRIQELIHKRLPKKVIEPIIRYHCSTESEQEGLVSIDSYNQLIAYYYRTERYHYARRLIKEMEEKGILKNQETQELIACSYQALNKFKGVQLSLDLIKEQGHQLSNQTLTRLFSIRPRRASRVEHFDSMDDPIGREQGGSFGMTTRNERWMSIDNFLQHHQWDSENFRKDGRALVTLTKRLMELDKWKEAHKLVEMILSSDRARSHAEGASSRLDISSYWATSLLESLIFGLYNLKRSMTKKNPTPAQQQEERLPVDCIFKFVETFIDQHPQHGIKTNTKMFLNCLRIQTCLRPSEIQTICQTWTTRYGLDPQSIGSRLGIRLLHVISAWFIKSIRITHSLILSQNSSSPNDDQILKNLKELITEYLVIDRHLLGCLSSRTTGDDTSSNLLWIEKALGNGPVDAKLVPSQYRFVSIQDIDSIKISLKKLFKIRTKILKLMSLNLSSDHQLISTNKLLEEACKEEEEDAPKKDEIHTDLLNFYGSILGDDHEDIKRFIKIDNQDQGNNSAFNLKFNSLLDRFNQQQQQSQSNNNEDLNLDVVHKFPTHPDKNHHHALLVWKSENKLSPPIYFKSSSSSS</sequence>
<comment type="caution">
    <text evidence="3">The sequence shown here is derived from an EMBL/GenBank/DDBJ whole genome shotgun (WGS) entry which is preliminary data.</text>
</comment>
<evidence type="ECO:0000313" key="3">
    <source>
        <dbReference type="EMBL" id="KNE89121.1"/>
    </source>
</evidence>
<evidence type="ECO:0000256" key="2">
    <source>
        <dbReference type="SAM" id="MobiDB-lite"/>
    </source>
</evidence>
<dbReference type="InterPro" id="IPR002885">
    <property type="entry name" value="PPR_rpt"/>
</dbReference>
<gene>
    <name evidence="3" type="ORF">PSTG_17422</name>
</gene>
<dbReference type="STRING" id="1165861.A0A0L0UQC2"/>
<proteinExistence type="predicted"/>
<dbReference type="PROSITE" id="PS51375">
    <property type="entry name" value="PPR"/>
    <property type="match status" value="1"/>
</dbReference>
<dbReference type="InterPro" id="IPR011990">
    <property type="entry name" value="TPR-like_helical_dom_sf"/>
</dbReference>
<feature type="non-terminal residue" evidence="3">
    <location>
        <position position="1"/>
    </location>
</feature>
<evidence type="ECO:0000313" key="4">
    <source>
        <dbReference type="Proteomes" id="UP000054564"/>
    </source>
</evidence>